<evidence type="ECO:0008006" key="3">
    <source>
        <dbReference type="Google" id="ProtNLM"/>
    </source>
</evidence>
<organism evidence="1 2">
    <name type="scientific">Gulosibacter molinativorax</name>
    <dbReference type="NCBI Taxonomy" id="256821"/>
    <lineage>
        <taxon>Bacteria</taxon>
        <taxon>Bacillati</taxon>
        <taxon>Actinomycetota</taxon>
        <taxon>Actinomycetes</taxon>
        <taxon>Micrococcales</taxon>
        <taxon>Microbacteriaceae</taxon>
        <taxon>Gulosibacter</taxon>
    </lineage>
</organism>
<sequence length="195" mass="21096">MADAQGFDVDVARIWQTGMAYIDRTPDAVLLDAAGRTALVAADGKIVVPASYENVGLWTKDGGPEEGRESEDPTEFYQPGYEIGGATSRTVALTLAEDNEMVRWLDTGKTPVAGEMTVGGGNDHRFPLLIVQKRRDGAIRLRNGYARVSEFAPESADRGTLESSVATFKWSEADELGDDLYWERVVPATVTVPAG</sequence>
<accession>A0ABT7CC46</accession>
<protein>
    <recommendedName>
        <fullName evidence="3">Major tail protein</fullName>
    </recommendedName>
</protein>
<reference evidence="1" key="2">
    <citation type="journal article" date="2022" name="Sci. Rep.">
        <title>In silico prediction of the enzymes involved in the degradation of the herbicide molinate by Gulosibacter molinativorax ON4T.</title>
        <authorList>
            <person name="Lopes A.R."/>
            <person name="Bunin E."/>
            <person name="Viana A.T."/>
            <person name="Froufe H."/>
            <person name="Munoz-Merida A."/>
            <person name="Pinho D."/>
            <person name="Figueiredo J."/>
            <person name="Barroso C."/>
            <person name="Vaz-Moreira I."/>
            <person name="Bellanger X."/>
            <person name="Egas C."/>
            <person name="Nunes O.C."/>
        </authorList>
    </citation>
    <scope>NUCLEOTIDE SEQUENCE</scope>
    <source>
        <strain evidence="1">ON4</strain>
    </source>
</reference>
<dbReference type="Proteomes" id="UP001170379">
    <property type="component" value="Unassembled WGS sequence"/>
</dbReference>
<name>A0ABT7CC46_9MICO</name>
<proteinExistence type="predicted"/>
<evidence type="ECO:0000313" key="1">
    <source>
        <dbReference type="EMBL" id="MDJ1372759.1"/>
    </source>
</evidence>
<reference evidence="1" key="1">
    <citation type="submission" date="2018-03" db="EMBL/GenBank/DDBJ databases">
        <authorList>
            <person name="Nunes O.C."/>
            <person name="Lopes A.R."/>
            <person name="Froufe H."/>
            <person name="Munoz-Merida A."/>
            <person name="Barroso C."/>
            <person name="Egas C."/>
        </authorList>
    </citation>
    <scope>NUCLEOTIDE SEQUENCE</scope>
    <source>
        <strain evidence="1">ON4</strain>
    </source>
</reference>
<dbReference type="EMBL" id="PXVD01000047">
    <property type="protein sequence ID" value="MDJ1372759.1"/>
    <property type="molecule type" value="Genomic_DNA"/>
</dbReference>
<keyword evidence="2" id="KW-1185">Reference proteome</keyword>
<evidence type="ECO:0000313" key="2">
    <source>
        <dbReference type="Proteomes" id="UP001170379"/>
    </source>
</evidence>
<comment type="caution">
    <text evidence="1">The sequence shown here is derived from an EMBL/GenBank/DDBJ whole genome shotgun (WGS) entry which is preliminary data.</text>
</comment>
<dbReference type="RefSeq" id="WP_026937832.1">
    <property type="nucleotide sequence ID" value="NZ_CP028426.1"/>
</dbReference>
<gene>
    <name evidence="1" type="ORF">C7K25_15580</name>
</gene>